<organism evidence="2">
    <name type="scientific">uncultured Caudovirales phage</name>
    <dbReference type="NCBI Taxonomy" id="2100421"/>
    <lineage>
        <taxon>Viruses</taxon>
        <taxon>Duplodnaviria</taxon>
        <taxon>Heunggongvirae</taxon>
        <taxon>Uroviricota</taxon>
        <taxon>Caudoviricetes</taxon>
        <taxon>Peduoviridae</taxon>
        <taxon>Maltschvirus</taxon>
        <taxon>Maltschvirus maltsch</taxon>
    </lineage>
</organism>
<keyword evidence="1" id="KW-0812">Transmembrane</keyword>
<protein>
    <submittedName>
        <fullName evidence="2">Uncharacterized protein</fullName>
    </submittedName>
</protein>
<evidence type="ECO:0000313" key="5">
    <source>
        <dbReference type="EMBL" id="CAB4211517.1"/>
    </source>
</evidence>
<gene>
    <name evidence="3" type="ORF">UFOVP1066_174</name>
    <name evidence="4" type="ORF">UFOVP1315_163</name>
    <name evidence="5" type="ORF">UFOVP1421_124</name>
    <name evidence="6" type="ORF">UFOVP1525_134</name>
    <name evidence="2" type="ORF">UFOVP909_97</name>
</gene>
<name>A0A6J5PML8_9CAUD</name>
<evidence type="ECO:0000256" key="1">
    <source>
        <dbReference type="SAM" id="Phobius"/>
    </source>
</evidence>
<dbReference type="EMBL" id="LR797375">
    <property type="protein sequence ID" value="CAB4211517.1"/>
    <property type="molecule type" value="Genomic_DNA"/>
</dbReference>
<accession>A0A6J5PML8</accession>
<dbReference type="EMBL" id="LR797272">
    <property type="protein sequence ID" value="CAB4198588.1"/>
    <property type="molecule type" value="Genomic_DNA"/>
</dbReference>
<sequence>MNDNVFVSCVTLAIVTLIGSITFYQYSELKSVERNVESAIVKGIDPVAVRCAYANQSDVVCVAYAASHQQGISTPKSSK</sequence>
<keyword evidence="1" id="KW-1133">Transmembrane helix</keyword>
<reference evidence="2" key="1">
    <citation type="submission" date="2020-05" db="EMBL/GenBank/DDBJ databases">
        <authorList>
            <person name="Chiriac C."/>
            <person name="Salcher M."/>
            <person name="Ghai R."/>
            <person name="Kavagutti S V."/>
        </authorList>
    </citation>
    <scope>NUCLEOTIDE SEQUENCE</scope>
</reference>
<evidence type="ECO:0000313" key="3">
    <source>
        <dbReference type="EMBL" id="CAB4182205.1"/>
    </source>
</evidence>
<keyword evidence="1" id="KW-0472">Membrane</keyword>
<dbReference type="EMBL" id="LR797019">
    <property type="protein sequence ID" value="CAB4182205.1"/>
    <property type="molecule type" value="Genomic_DNA"/>
</dbReference>
<evidence type="ECO:0000313" key="4">
    <source>
        <dbReference type="EMBL" id="CAB4198588.1"/>
    </source>
</evidence>
<dbReference type="EMBL" id="LR798454">
    <property type="protein sequence ID" value="CAB5238630.1"/>
    <property type="molecule type" value="Genomic_DNA"/>
</dbReference>
<proteinExistence type="predicted"/>
<evidence type="ECO:0000313" key="6">
    <source>
        <dbReference type="EMBL" id="CAB5238630.1"/>
    </source>
</evidence>
<feature type="transmembrane region" description="Helical" evidence="1">
    <location>
        <begin position="6"/>
        <end position="24"/>
    </location>
</feature>
<evidence type="ECO:0000313" key="2">
    <source>
        <dbReference type="EMBL" id="CAB4170611.1"/>
    </source>
</evidence>
<dbReference type="EMBL" id="LR796861">
    <property type="protein sequence ID" value="CAB4170611.1"/>
    <property type="molecule type" value="Genomic_DNA"/>
</dbReference>